<dbReference type="Pfam" id="PF00512">
    <property type="entry name" value="HisKA"/>
    <property type="match status" value="1"/>
</dbReference>
<dbReference type="EC" id="2.7.13.3" evidence="2"/>
<dbReference type="FunFam" id="3.30.565.10:FF:000037">
    <property type="entry name" value="Hybrid sensor histidine kinase/response regulator"/>
    <property type="match status" value="1"/>
</dbReference>
<dbReference type="GO" id="GO:0005524">
    <property type="term" value="F:ATP binding"/>
    <property type="evidence" value="ECO:0007669"/>
    <property type="project" value="UniProtKB-KW"/>
</dbReference>
<dbReference type="Gene3D" id="1.10.287.130">
    <property type="match status" value="1"/>
</dbReference>
<dbReference type="SUPFAM" id="SSF46689">
    <property type="entry name" value="Homeodomain-like"/>
    <property type="match status" value="1"/>
</dbReference>
<dbReference type="SMART" id="SM00448">
    <property type="entry name" value="REC"/>
    <property type="match status" value="1"/>
</dbReference>
<keyword evidence="3 11" id="KW-0597">Phosphoprotein</keyword>
<dbReference type="PANTHER" id="PTHR43547:SF2">
    <property type="entry name" value="HYBRID SIGNAL TRANSDUCTION HISTIDINE KINASE C"/>
    <property type="match status" value="1"/>
</dbReference>
<keyword evidence="6" id="KW-0418">Kinase</keyword>
<accession>A0A6I6K2Z9</accession>
<dbReference type="PROSITE" id="PS50109">
    <property type="entry name" value="HIS_KIN"/>
    <property type="match status" value="1"/>
</dbReference>
<name>A0A6I6K2Z9_9BACT</name>
<keyword evidence="10" id="KW-0804">Transcription</keyword>
<dbReference type="InterPro" id="IPR013783">
    <property type="entry name" value="Ig-like_fold"/>
</dbReference>
<evidence type="ECO:0000256" key="5">
    <source>
        <dbReference type="ARBA" id="ARBA00022741"/>
    </source>
</evidence>
<dbReference type="InterPro" id="IPR036890">
    <property type="entry name" value="HATPase_C_sf"/>
</dbReference>
<dbReference type="PANTHER" id="PTHR43547">
    <property type="entry name" value="TWO-COMPONENT HISTIDINE KINASE"/>
    <property type="match status" value="1"/>
</dbReference>
<evidence type="ECO:0000256" key="10">
    <source>
        <dbReference type="ARBA" id="ARBA00023163"/>
    </source>
</evidence>
<feature type="domain" description="Histidine kinase" evidence="14">
    <location>
        <begin position="844"/>
        <end position="1064"/>
    </location>
</feature>
<dbReference type="InterPro" id="IPR011110">
    <property type="entry name" value="Reg_prop"/>
</dbReference>
<dbReference type="InterPro" id="IPR003594">
    <property type="entry name" value="HATPase_dom"/>
</dbReference>
<sequence length="1352" mass="155352">MFNWVFFYIRLVKLMLIKYHLSILFLISVKFCFAQNTQFRNLTMADGLSHSIVYSIGQDKYGFMWIGTGNGLNIYDGVRFKQFFFDADDQHTIPSNYVEDFLFEDDSVLIATGAGLCKMDVQSKKCRRIDLGGYRQVRTIYKDPEPGIYWVGTQTGLIKYNSKTESYQEFNTSNSNISQNIVRAIYKDKDENLWIGTFDKLNKLPKGSAVFTTIDMKLDYRPSIKNNLTMSLLPFDENNDSLLWIGTQTGLVLYNRFTNEKKFFREENSNLTNSATKDILKSRDGQLWMGTDFGLGEMNPDFDIKIHVHDPFNSNSLTNSIVWDIFEDNSGALWFGTNNGLSILSKTNNRFRFYPMSFTRENNIAGYEIRSVVEDSGENLLLGTQYGFVTFHPKKGIVQAFNSEQPEPRKLSINGAKCLLKDKKGRIWMGTNGGINIWDPYHKKMEKYTADFNSLSGLRTNYITQFFELKDGTILVNTFAGLHKAEEVNGTFNFRFLVDMGLNLYKGEDNLYSCRGTVLYKIDLQTFEGTSEIDFQLANENSRIYTIFSADNKTIWLGLKNGIIKYNISTKEYSCFEIKSNQNYPLINILADEQGTIWASSYSAIIKFTPETGSFEIYPSGNEIPINRFIENCNLKCENGDLIFGGHDGFIRLNPKDIKKIDTVFPVVLTELQVSNQKIIPGQLYNDKRILGKDISFTHQLELNYSDRSFSLEFTTLQFDERDGIRYAYKLENADPDWNYINGAAGNAIYSNLRPGAYKFRLRGTNNHGVWNKAETTLDIRIKAPLWASPLFITLYIILIIGVTWTIIYYYTNRLKMKGELKLIRVEKEYTDNLTKARQQFFTNIAHEFKTPLSLIIGPVEKLLKNKNLDAGGKKYANLIENNARRLLWLNNQLIDFRLLENKTLKMRISRFDIVEFTRNVYLLFTDKAERKNIEFLFHSEFDHLEVYMDLRKIETILFNLFSNAFKFTPENGKIDVSITGGETASEQKFRILVSDSGIGISSEDQQKVFNRFYQANDALKMNRGSGIGLTLVMEYVKMHGGEVDLKSEPGSGSQFSICLPVNNNYREEGLISEKQGLDTILKLPKEEALDESLEANYFANGKPNILLVEDDTEIVDFIKASLREKYNVEVALNGKEALQMVMLREPDLVISDIVMPVMDGIEFTKKFKNNPKTLHIPLILLTGQSEAEKQLEGLKSGADAYITKPFDIELLEVRIENFLKRKEQLKAYLRLDEIVTPQKVSIASQDEKVLEKIVNCIENNISDSDFNIAKLSQQTGISSNALYRKIKNLTGQTTNEFIRTVRIRRAEQLLRTKKFTVSEVMDQTGFSNRSYFSKCFRKLYGMAPREYIDRV</sequence>
<dbReference type="Pfam" id="PF07494">
    <property type="entry name" value="Reg_prop"/>
    <property type="match status" value="4"/>
</dbReference>
<keyword evidence="12" id="KW-0812">Transmembrane</keyword>
<dbReference type="InterPro" id="IPR015943">
    <property type="entry name" value="WD40/YVTN_repeat-like_dom_sf"/>
</dbReference>
<dbReference type="CDD" id="cd00082">
    <property type="entry name" value="HisKA"/>
    <property type="match status" value="1"/>
</dbReference>
<keyword evidence="7" id="KW-0067">ATP-binding</keyword>
<feature type="domain" description="Response regulatory" evidence="15">
    <location>
        <begin position="1105"/>
        <end position="1220"/>
    </location>
</feature>
<keyword evidence="12" id="KW-0472">Membrane</keyword>
<evidence type="ECO:0000259" key="13">
    <source>
        <dbReference type="PROSITE" id="PS01124"/>
    </source>
</evidence>
<dbReference type="PROSITE" id="PS50110">
    <property type="entry name" value="RESPONSE_REGULATORY"/>
    <property type="match status" value="1"/>
</dbReference>
<dbReference type="InterPro" id="IPR001789">
    <property type="entry name" value="Sig_transdc_resp-reg_receiver"/>
</dbReference>
<evidence type="ECO:0000313" key="17">
    <source>
        <dbReference type="Proteomes" id="UP000428260"/>
    </source>
</evidence>
<dbReference type="Gene3D" id="2.60.40.10">
    <property type="entry name" value="Immunoglobulins"/>
    <property type="match status" value="1"/>
</dbReference>
<dbReference type="Pfam" id="PF02518">
    <property type="entry name" value="HATPase_c"/>
    <property type="match status" value="1"/>
</dbReference>
<dbReference type="Gene3D" id="2.130.10.10">
    <property type="entry name" value="YVTN repeat-like/Quinoprotein amine dehydrogenase"/>
    <property type="match status" value="3"/>
</dbReference>
<dbReference type="InterPro" id="IPR004358">
    <property type="entry name" value="Sig_transdc_His_kin-like_C"/>
</dbReference>
<dbReference type="Gene3D" id="1.10.10.60">
    <property type="entry name" value="Homeodomain-like"/>
    <property type="match status" value="2"/>
</dbReference>
<dbReference type="SMART" id="SM00388">
    <property type="entry name" value="HisKA"/>
    <property type="match status" value="1"/>
</dbReference>
<evidence type="ECO:0000256" key="6">
    <source>
        <dbReference type="ARBA" id="ARBA00022777"/>
    </source>
</evidence>
<dbReference type="Gene3D" id="3.30.565.10">
    <property type="entry name" value="Histidine kinase-like ATPase, C-terminal domain"/>
    <property type="match status" value="1"/>
</dbReference>
<keyword evidence="12" id="KW-1133">Transmembrane helix</keyword>
<dbReference type="Pfam" id="PF07495">
    <property type="entry name" value="Y_Y_Y"/>
    <property type="match status" value="1"/>
</dbReference>
<dbReference type="InterPro" id="IPR036097">
    <property type="entry name" value="HisK_dim/P_sf"/>
</dbReference>
<dbReference type="InterPro" id="IPR009057">
    <property type="entry name" value="Homeodomain-like_sf"/>
</dbReference>
<evidence type="ECO:0000256" key="12">
    <source>
        <dbReference type="SAM" id="Phobius"/>
    </source>
</evidence>
<dbReference type="PROSITE" id="PS01124">
    <property type="entry name" value="HTH_ARAC_FAMILY_2"/>
    <property type="match status" value="1"/>
</dbReference>
<evidence type="ECO:0000256" key="3">
    <source>
        <dbReference type="ARBA" id="ARBA00022553"/>
    </source>
</evidence>
<proteinExistence type="predicted"/>
<evidence type="ECO:0000256" key="4">
    <source>
        <dbReference type="ARBA" id="ARBA00022679"/>
    </source>
</evidence>
<organism evidence="16 17">
    <name type="scientific">Maribellus comscasis</name>
    <dbReference type="NCBI Taxonomy" id="2681766"/>
    <lineage>
        <taxon>Bacteria</taxon>
        <taxon>Pseudomonadati</taxon>
        <taxon>Bacteroidota</taxon>
        <taxon>Bacteroidia</taxon>
        <taxon>Marinilabiliales</taxon>
        <taxon>Prolixibacteraceae</taxon>
        <taxon>Maribellus</taxon>
    </lineage>
</organism>
<dbReference type="PRINTS" id="PR00344">
    <property type="entry name" value="BCTRLSENSOR"/>
</dbReference>
<dbReference type="InterPro" id="IPR005467">
    <property type="entry name" value="His_kinase_dom"/>
</dbReference>
<dbReference type="Proteomes" id="UP000428260">
    <property type="component" value="Chromosome"/>
</dbReference>
<feature type="modified residue" description="4-aspartylphosphate" evidence="11">
    <location>
        <position position="1153"/>
    </location>
</feature>
<keyword evidence="17" id="KW-1185">Reference proteome</keyword>
<feature type="domain" description="HTH araC/xylS-type" evidence="13">
    <location>
        <begin position="1252"/>
        <end position="1351"/>
    </location>
</feature>
<evidence type="ECO:0000259" key="14">
    <source>
        <dbReference type="PROSITE" id="PS50109"/>
    </source>
</evidence>
<comment type="catalytic activity">
    <reaction evidence="1">
        <text>ATP + protein L-histidine = ADP + protein N-phospho-L-histidine.</text>
        <dbReference type="EC" id="2.7.13.3"/>
    </reaction>
</comment>
<keyword evidence="9" id="KW-0805">Transcription regulation</keyword>
<keyword evidence="4" id="KW-0808">Transferase</keyword>
<evidence type="ECO:0000256" key="1">
    <source>
        <dbReference type="ARBA" id="ARBA00000085"/>
    </source>
</evidence>
<dbReference type="SMART" id="SM00387">
    <property type="entry name" value="HATPase_c"/>
    <property type="match status" value="1"/>
</dbReference>
<keyword evidence="5" id="KW-0547">Nucleotide-binding</keyword>
<reference evidence="16 17" key="1">
    <citation type="submission" date="2019-11" db="EMBL/GenBank/DDBJ databases">
        <authorList>
            <person name="Zheng R.K."/>
            <person name="Sun C.M."/>
        </authorList>
    </citation>
    <scope>NUCLEOTIDE SEQUENCE [LARGE SCALE GENOMIC DNA]</scope>
    <source>
        <strain evidence="16 17">WC007</strain>
    </source>
</reference>
<dbReference type="GO" id="GO:0000155">
    <property type="term" value="F:phosphorelay sensor kinase activity"/>
    <property type="evidence" value="ECO:0007669"/>
    <property type="project" value="InterPro"/>
</dbReference>
<evidence type="ECO:0000256" key="8">
    <source>
        <dbReference type="ARBA" id="ARBA00023012"/>
    </source>
</evidence>
<dbReference type="InterPro" id="IPR003661">
    <property type="entry name" value="HisK_dim/P_dom"/>
</dbReference>
<evidence type="ECO:0000313" key="16">
    <source>
        <dbReference type="EMBL" id="QGY44294.1"/>
    </source>
</evidence>
<protein>
    <recommendedName>
        <fullName evidence="2">histidine kinase</fullName>
        <ecNumber evidence="2">2.7.13.3</ecNumber>
    </recommendedName>
</protein>
<evidence type="ECO:0000256" key="9">
    <source>
        <dbReference type="ARBA" id="ARBA00023015"/>
    </source>
</evidence>
<dbReference type="SMART" id="SM00342">
    <property type="entry name" value="HTH_ARAC"/>
    <property type="match status" value="1"/>
</dbReference>
<dbReference type="InterPro" id="IPR018060">
    <property type="entry name" value="HTH_AraC"/>
</dbReference>
<dbReference type="KEGG" id="mcos:GM418_11690"/>
<evidence type="ECO:0000259" key="15">
    <source>
        <dbReference type="PROSITE" id="PS50110"/>
    </source>
</evidence>
<dbReference type="Pfam" id="PF00072">
    <property type="entry name" value="Response_reg"/>
    <property type="match status" value="1"/>
</dbReference>
<evidence type="ECO:0000256" key="7">
    <source>
        <dbReference type="ARBA" id="ARBA00022840"/>
    </source>
</evidence>
<evidence type="ECO:0000256" key="2">
    <source>
        <dbReference type="ARBA" id="ARBA00012438"/>
    </source>
</evidence>
<dbReference type="SUPFAM" id="SSF63829">
    <property type="entry name" value="Calcium-dependent phosphotriesterase"/>
    <property type="match status" value="2"/>
</dbReference>
<dbReference type="SUPFAM" id="SSF52172">
    <property type="entry name" value="CheY-like"/>
    <property type="match status" value="1"/>
</dbReference>
<dbReference type="SUPFAM" id="SSF55874">
    <property type="entry name" value="ATPase domain of HSP90 chaperone/DNA topoisomerase II/histidine kinase"/>
    <property type="match status" value="1"/>
</dbReference>
<dbReference type="EMBL" id="CP046401">
    <property type="protein sequence ID" value="QGY44294.1"/>
    <property type="molecule type" value="Genomic_DNA"/>
</dbReference>
<dbReference type="Gene3D" id="3.40.50.2300">
    <property type="match status" value="1"/>
</dbReference>
<dbReference type="GO" id="GO:0003700">
    <property type="term" value="F:DNA-binding transcription factor activity"/>
    <property type="evidence" value="ECO:0007669"/>
    <property type="project" value="InterPro"/>
</dbReference>
<dbReference type="GO" id="GO:0043565">
    <property type="term" value="F:sequence-specific DNA binding"/>
    <property type="evidence" value="ECO:0007669"/>
    <property type="project" value="InterPro"/>
</dbReference>
<gene>
    <name evidence="16" type="ORF">GM418_11690</name>
</gene>
<dbReference type="SUPFAM" id="SSF47384">
    <property type="entry name" value="Homodimeric domain of signal transducing histidine kinase"/>
    <property type="match status" value="1"/>
</dbReference>
<dbReference type="InterPro" id="IPR011123">
    <property type="entry name" value="Y_Y_Y"/>
</dbReference>
<evidence type="ECO:0000256" key="11">
    <source>
        <dbReference type="PROSITE-ProRule" id="PRU00169"/>
    </source>
</evidence>
<feature type="transmembrane region" description="Helical" evidence="12">
    <location>
        <begin position="787"/>
        <end position="812"/>
    </location>
</feature>
<dbReference type="Pfam" id="PF12833">
    <property type="entry name" value="HTH_18"/>
    <property type="match status" value="1"/>
</dbReference>
<dbReference type="InterPro" id="IPR011006">
    <property type="entry name" value="CheY-like_superfamily"/>
</dbReference>
<keyword evidence="8" id="KW-0902">Two-component regulatory system</keyword>